<feature type="transmembrane region" description="Helical" evidence="7">
    <location>
        <begin position="47"/>
        <end position="68"/>
    </location>
</feature>
<dbReference type="InterPro" id="IPR050638">
    <property type="entry name" value="AA-Vitamin_Transporters"/>
</dbReference>
<evidence type="ECO:0000313" key="10">
    <source>
        <dbReference type="Proteomes" id="UP001500740"/>
    </source>
</evidence>
<protein>
    <submittedName>
        <fullName evidence="9">DMT family transporter</fullName>
    </submittedName>
</protein>
<feature type="transmembrane region" description="Helical" evidence="7">
    <location>
        <begin position="161"/>
        <end position="183"/>
    </location>
</feature>
<evidence type="ECO:0000313" key="9">
    <source>
        <dbReference type="EMBL" id="GAA0459437.1"/>
    </source>
</evidence>
<feature type="transmembrane region" description="Helical" evidence="7">
    <location>
        <begin position="17"/>
        <end position="35"/>
    </location>
</feature>
<evidence type="ECO:0000256" key="3">
    <source>
        <dbReference type="ARBA" id="ARBA00022475"/>
    </source>
</evidence>
<sequence>MLVCQQNIINYIKERPWLIALLIFITTIIWGYAWTLMKEALQYMGPFTFSAFRFGVGALTMFIILFLFKIGIPERKYWKHLVIIGLLQTAVVFLLVMYGLKFVEAGKSSILLYSMPIWSSLLAGIILKEKLAKPKAIGLFVGLVGLLTILGWDLWLEQEPAVIFGELLIVISAISWGLSNVYYRKYLQKLSQLQVNGYQMAFGAIAIIVVAIIAESDQAIVLNGESIYYILFTGVLASALCFTLWFVLLSVIDMVTATISTLLVPVFGLFFGWLLLNESLTASILIGSTLIIIGIIIANIYKTTAP</sequence>
<dbReference type="Proteomes" id="UP001500740">
    <property type="component" value="Unassembled WGS sequence"/>
</dbReference>
<evidence type="ECO:0000259" key="8">
    <source>
        <dbReference type="Pfam" id="PF00892"/>
    </source>
</evidence>
<feature type="transmembrane region" description="Helical" evidence="7">
    <location>
        <begin position="110"/>
        <end position="127"/>
    </location>
</feature>
<organism evidence="9 10">
    <name type="scientific">Alkalibacillus silvisoli</name>
    <dbReference type="NCBI Taxonomy" id="392823"/>
    <lineage>
        <taxon>Bacteria</taxon>
        <taxon>Bacillati</taxon>
        <taxon>Bacillota</taxon>
        <taxon>Bacilli</taxon>
        <taxon>Bacillales</taxon>
        <taxon>Bacillaceae</taxon>
        <taxon>Alkalibacillus</taxon>
    </lineage>
</organism>
<comment type="similarity">
    <text evidence="2">Belongs to the EamA transporter family.</text>
</comment>
<dbReference type="Pfam" id="PF00892">
    <property type="entry name" value="EamA"/>
    <property type="match status" value="2"/>
</dbReference>
<evidence type="ECO:0000256" key="6">
    <source>
        <dbReference type="ARBA" id="ARBA00023136"/>
    </source>
</evidence>
<feature type="transmembrane region" description="Helical" evidence="7">
    <location>
        <begin position="226"/>
        <end position="248"/>
    </location>
</feature>
<feature type="domain" description="EamA" evidence="8">
    <location>
        <begin position="19"/>
        <end position="150"/>
    </location>
</feature>
<evidence type="ECO:0000256" key="4">
    <source>
        <dbReference type="ARBA" id="ARBA00022692"/>
    </source>
</evidence>
<evidence type="ECO:0000256" key="1">
    <source>
        <dbReference type="ARBA" id="ARBA00004651"/>
    </source>
</evidence>
<feature type="transmembrane region" description="Helical" evidence="7">
    <location>
        <begin position="255"/>
        <end position="276"/>
    </location>
</feature>
<comment type="subcellular location">
    <subcellularLocation>
        <location evidence="1">Cell membrane</location>
        <topology evidence="1">Multi-pass membrane protein</topology>
    </subcellularLocation>
</comment>
<keyword evidence="5 7" id="KW-1133">Transmembrane helix</keyword>
<keyword evidence="10" id="KW-1185">Reference proteome</keyword>
<feature type="transmembrane region" description="Helical" evidence="7">
    <location>
        <begin position="195"/>
        <end position="214"/>
    </location>
</feature>
<keyword evidence="3" id="KW-1003">Cell membrane</keyword>
<evidence type="ECO:0000256" key="7">
    <source>
        <dbReference type="SAM" id="Phobius"/>
    </source>
</evidence>
<name>A0ABN0ZUG5_9BACI</name>
<accession>A0ABN0ZUG5</accession>
<gene>
    <name evidence="9" type="ORF">GCM10008935_13400</name>
</gene>
<dbReference type="EMBL" id="BAAACZ010000009">
    <property type="protein sequence ID" value="GAA0459437.1"/>
    <property type="molecule type" value="Genomic_DNA"/>
</dbReference>
<evidence type="ECO:0000256" key="5">
    <source>
        <dbReference type="ARBA" id="ARBA00022989"/>
    </source>
</evidence>
<feature type="transmembrane region" description="Helical" evidence="7">
    <location>
        <begin position="80"/>
        <end position="98"/>
    </location>
</feature>
<dbReference type="Gene3D" id="1.10.3730.20">
    <property type="match status" value="1"/>
</dbReference>
<dbReference type="SUPFAM" id="SSF103481">
    <property type="entry name" value="Multidrug resistance efflux transporter EmrE"/>
    <property type="match status" value="2"/>
</dbReference>
<comment type="caution">
    <text evidence="9">The sequence shown here is derived from an EMBL/GenBank/DDBJ whole genome shotgun (WGS) entry which is preliminary data.</text>
</comment>
<evidence type="ECO:0000256" key="2">
    <source>
        <dbReference type="ARBA" id="ARBA00007362"/>
    </source>
</evidence>
<dbReference type="PANTHER" id="PTHR32322">
    <property type="entry name" value="INNER MEMBRANE TRANSPORTER"/>
    <property type="match status" value="1"/>
</dbReference>
<dbReference type="InterPro" id="IPR037185">
    <property type="entry name" value="EmrE-like"/>
</dbReference>
<feature type="domain" description="EamA" evidence="8">
    <location>
        <begin position="164"/>
        <end position="299"/>
    </location>
</feature>
<reference evidence="9 10" key="1">
    <citation type="journal article" date="2019" name="Int. J. Syst. Evol. Microbiol.">
        <title>The Global Catalogue of Microorganisms (GCM) 10K type strain sequencing project: providing services to taxonomists for standard genome sequencing and annotation.</title>
        <authorList>
            <consortium name="The Broad Institute Genomics Platform"/>
            <consortium name="The Broad Institute Genome Sequencing Center for Infectious Disease"/>
            <person name="Wu L."/>
            <person name="Ma J."/>
        </authorList>
    </citation>
    <scope>NUCLEOTIDE SEQUENCE [LARGE SCALE GENOMIC DNA]</scope>
    <source>
        <strain evidence="9 10">JCM 14193</strain>
    </source>
</reference>
<dbReference type="InterPro" id="IPR000620">
    <property type="entry name" value="EamA_dom"/>
</dbReference>
<dbReference type="PANTHER" id="PTHR32322:SF18">
    <property type="entry name" value="S-ADENOSYLMETHIONINE_S-ADENOSYLHOMOCYSTEINE TRANSPORTER"/>
    <property type="match status" value="1"/>
</dbReference>
<proteinExistence type="inferred from homology"/>
<feature type="transmembrane region" description="Helical" evidence="7">
    <location>
        <begin position="136"/>
        <end position="155"/>
    </location>
</feature>
<keyword evidence="6 7" id="KW-0472">Membrane</keyword>
<feature type="transmembrane region" description="Helical" evidence="7">
    <location>
        <begin position="282"/>
        <end position="301"/>
    </location>
</feature>
<keyword evidence="4 7" id="KW-0812">Transmembrane</keyword>